<evidence type="ECO:0000313" key="2">
    <source>
        <dbReference type="Proteomes" id="UP000004578"/>
    </source>
</evidence>
<sequence length="49" mass="5468">MWQIASHNDLEEDPELERVVAGAIRAANAQLWEVVPVLVRLAEGVEVDE</sequence>
<gene>
    <name evidence="1" type="ORF">HMPREF1317_0305</name>
</gene>
<dbReference type="EMBL" id="AKFS01000299">
    <property type="protein sequence ID" value="EJF35807.1"/>
    <property type="molecule type" value="Genomic_DNA"/>
</dbReference>
<name>J0MUQ9_9ACTO</name>
<accession>J0MUQ9</accession>
<evidence type="ECO:0000313" key="1">
    <source>
        <dbReference type="EMBL" id="EJF35807.1"/>
    </source>
</evidence>
<dbReference type="PATRIC" id="fig|1125717.3.peg.1903"/>
<dbReference type="AlphaFoldDB" id="J0MUQ9"/>
<reference evidence="1 2" key="1">
    <citation type="submission" date="2012-05" db="EMBL/GenBank/DDBJ databases">
        <authorList>
            <person name="Harkins D.M."/>
            <person name="Madupu R."/>
            <person name="Durkin A.S."/>
            <person name="Torralba M."/>
            <person name="Methe B."/>
            <person name="Sutton G.G."/>
            <person name="Nelson K.E."/>
        </authorList>
    </citation>
    <scope>NUCLEOTIDE SEQUENCE [LARGE SCALE GENOMIC DNA]</scope>
    <source>
        <strain evidence="1 2">F0490</strain>
    </source>
</reference>
<organism evidence="1 2">
    <name type="scientific">Schaalia georgiae F0490</name>
    <dbReference type="NCBI Taxonomy" id="1125717"/>
    <lineage>
        <taxon>Bacteria</taxon>
        <taxon>Bacillati</taxon>
        <taxon>Actinomycetota</taxon>
        <taxon>Actinomycetes</taxon>
        <taxon>Actinomycetales</taxon>
        <taxon>Actinomycetaceae</taxon>
        <taxon>Schaalia</taxon>
    </lineage>
</organism>
<proteinExistence type="predicted"/>
<dbReference type="Proteomes" id="UP000004578">
    <property type="component" value="Unassembled WGS sequence"/>
</dbReference>
<protein>
    <submittedName>
        <fullName evidence="1">Uncharacterized protein</fullName>
    </submittedName>
</protein>
<comment type="caution">
    <text evidence="1">The sequence shown here is derived from an EMBL/GenBank/DDBJ whole genome shotgun (WGS) entry which is preliminary data.</text>
</comment>
<keyword evidence="2" id="KW-1185">Reference proteome</keyword>